<reference evidence="4" key="1">
    <citation type="journal article" date="2017" name="bioRxiv">
        <title>Comparative analysis of the genomes of Stylophora pistillata and Acropora digitifera provides evidence for extensive differences between species of corals.</title>
        <authorList>
            <person name="Voolstra C.R."/>
            <person name="Li Y."/>
            <person name="Liew Y.J."/>
            <person name="Baumgarten S."/>
            <person name="Zoccola D."/>
            <person name="Flot J.-F."/>
            <person name="Tambutte S."/>
            <person name="Allemand D."/>
            <person name="Aranda M."/>
        </authorList>
    </citation>
    <scope>NUCLEOTIDE SEQUENCE [LARGE SCALE GENOMIC DNA]</scope>
</reference>
<comment type="caution">
    <text evidence="3">The sequence shown here is derived from an EMBL/GenBank/DDBJ whole genome shotgun (WGS) entry which is preliminary data.</text>
</comment>
<name>A0A2B4RE59_STYPI</name>
<gene>
    <name evidence="3" type="ORF">AWC38_SpisGene21052</name>
</gene>
<evidence type="ECO:0000313" key="4">
    <source>
        <dbReference type="Proteomes" id="UP000225706"/>
    </source>
</evidence>
<sequence>MRALALIVIFGVSATFAFGDDEDVNQKNPWRPGKKDETYWLRDQLPVLESVKRQKGMWKPGKKAPETVKRQHTVWKPGKKGMGGVSPPAANIPFPRPGRKRLNYGREKALNNIVNVKIPHKRRSKNDEES</sequence>
<dbReference type="AlphaFoldDB" id="A0A2B4RE59"/>
<proteinExistence type="predicted"/>
<feature type="compositionally biased region" description="Basic residues" evidence="1">
    <location>
        <begin position="53"/>
        <end position="62"/>
    </location>
</feature>
<accession>A0A2B4RE59</accession>
<feature type="signal peptide" evidence="2">
    <location>
        <begin position="1"/>
        <end position="19"/>
    </location>
</feature>
<feature type="compositionally biased region" description="Basic residues" evidence="1">
    <location>
        <begin position="70"/>
        <end position="79"/>
    </location>
</feature>
<evidence type="ECO:0000256" key="2">
    <source>
        <dbReference type="SAM" id="SignalP"/>
    </source>
</evidence>
<keyword evidence="2" id="KW-0732">Signal</keyword>
<evidence type="ECO:0000313" key="3">
    <source>
        <dbReference type="EMBL" id="PFX14770.1"/>
    </source>
</evidence>
<feature type="chain" id="PRO_5013264888" evidence="2">
    <location>
        <begin position="20"/>
        <end position="130"/>
    </location>
</feature>
<protein>
    <submittedName>
        <fullName evidence="3">Uncharacterized protein</fullName>
    </submittedName>
</protein>
<dbReference type="EMBL" id="LSMT01000734">
    <property type="protein sequence ID" value="PFX14770.1"/>
    <property type="molecule type" value="Genomic_DNA"/>
</dbReference>
<dbReference type="Proteomes" id="UP000225706">
    <property type="component" value="Unassembled WGS sequence"/>
</dbReference>
<keyword evidence="4" id="KW-1185">Reference proteome</keyword>
<organism evidence="3 4">
    <name type="scientific">Stylophora pistillata</name>
    <name type="common">Smooth cauliflower coral</name>
    <dbReference type="NCBI Taxonomy" id="50429"/>
    <lineage>
        <taxon>Eukaryota</taxon>
        <taxon>Metazoa</taxon>
        <taxon>Cnidaria</taxon>
        <taxon>Anthozoa</taxon>
        <taxon>Hexacorallia</taxon>
        <taxon>Scleractinia</taxon>
        <taxon>Astrocoeniina</taxon>
        <taxon>Pocilloporidae</taxon>
        <taxon>Stylophora</taxon>
    </lineage>
</organism>
<evidence type="ECO:0000256" key="1">
    <source>
        <dbReference type="SAM" id="MobiDB-lite"/>
    </source>
</evidence>
<feature type="region of interest" description="Disordered" evidence="1">
    <location>
        <begin position="53"/>
        <end position="99"/>
    </location>
</feature>